<dbReference type="RefSeq" id="WP_182536425.1">
    <property type="nucleotide sequence ID" value="NZ_JACJIP010000017.1"/>
</dbReference>
<dbReference type="AlphaFoldDB" id="A0A7W3XSB9"/>
<dbReference type="Proteomes" id="UP000567067">
    <property type="component" value="Unassembled WGS sequence"/>
</dbReference>
<keyword evidence="3" id="KW-1185">Reference proteome</keyword>
<protein>
    <submittedName>
        <fullName evidence="2">Uncharacterized protein</fullName>
    </submittedName>
</protein>
<gene>
    <name evidence="2" type="ORF">FHR92_002833</name>
</gene>
<evidence type="ECO:0000313" key="2">
    <source>
        <dbReference type="EMBL" id="MBA9086360.1"/>
    </source>
</evidence>
<dbReference type="EMBL" id="JACJIP010000017">
    <property type="protein sequence ID" value="MBA9086360.1"/>
    <property type="molecule type" value="Genomic_DNA"/>
</dbReference>
<keyword evidence="1" id="KW-0732">Signal</keyword>
<accession>A0A7W3XSB9</accession>
<proteinExistence type="predicted"/>
<organism evidence="2 3">
    <name type="scientific">Fontibacillus solani</name>
    <dbReference type="NCBI Taxonomy" id="1572857"/>
    <lineage>
        <taxon>Bacteria</taxon>
        <taxon>Bacillati</taxon>
        <taxon>Bacillota</taxon>
        <taxon>Bacilli</taxon>
        <taxon>Bacillales</taxon>
        <taxon>Paenibacillaceae</taxon>
        <taxon>Fontibacillus</taxon>
    </lineage>
</organism>
<evidence type="ECO:0000256" key="1">
    <source>
        <dbReference type="SAM" id="SignalP"/>
    </source>
</evidence>
<evidence type="ECO:0000313" key="3">
    <source>
        <dbReference type="Proteomes" id="UP000567067"/>
    </source>
</evidence>
<name>A0A7W3XSB9_9BACL</name>
<sequence>MNFKILVISAICLLLSAAYGNVADPGQASGVKDSLESPQISNMASAPAKSVDVAEGGGLPLLWQKYDGSGKVQALEEGLKQADRIVKETALHGGDGSRKSKIVIYTRKNDTDFLYAALVQDHLVYDLGKAAGYHYEQDDAVTVSNTMLFGKKVVKIQGAVGAAASMTRYIELKDGKPVQLMVIDEGYASEMDVDHDGLPEVIVSSGTVPHTSIYRWKDGHIKRSNLNEALQAEAVSITEEGAVLAAFGKDQSLVKLYWLKKDGLKEFSQYSSDEYYSDRFVTIPYTSEEVKHIREQADGARVFDPYVPRKGVATDYGMTAEQEKAGVLKLTYPHFAVRQSSTDLQGREEGNDVSGEKWYFPDFTAEWIGLPDSEASGTWYITRGSTHISISTAKSVSKEQLLFAAASLVPLDELKLPGGEYE</sequence>
<feature type="chain" id="PRO_5038888222" evidence="1">
    <location>
        <begin position="24"/>
        <end position="422"/>
    </location>
</feature>
<feature type="signal peptide" evidence="1">
    <location>
        <begin position="1"/>
        <end position="23"/>
    </location>
</feature>
<comment type="caution">
    <text evidence="2">The sequence shown here is derived from an EMBL/GenBank/DDBJ whole genome shotgun (WGS) entry which is preliminary data.</text>
</comment>
<reference evidence="2 3" key="1">
    <citation type="submission" date="2020-08" db="EMBL/GenBank/DDBJ databases">
        <title>Genomic Encyclopedia of Type Strains, Phase III (KMG-III): the genomes of soil and plant-associated and newly described type strains.</title>
        <authorList>
            <person name="Whitman W."/>
        </authorList>
    </citation>
    <scope>NUCLEOTIDE SEQUENCE [LARGE SCALE GENOMIC DNA]</scope>
    <source>
        <strain evidence="2 3">CECT 8693</strain>
    </source>
</reference>